<protein>
    <submittedName>
        <fullName evidence="3">Uncharacterized protein</fullName>
    </submittedName>
</protein>
<feature type="transmembrane region" description="Helical" evidence="2">
    <location>
        <begin position="517"/>
        <end position="550"/>
    </location>
</feature>
<keyword evidence="2" id="KW-1133">Transmembrane helix</keyword>
<keyword evidence="2" id="KW-0812">Transmembrane</keyword>
<accession>V5DNW8</accession>
<dbReference type="OrthoDB" id="248738at2759"/>
<keyword evidence="1" id="KW-0175">Coiled coil</keyword>
<evidence type="ECO:0000313" key="4">
    <source>
        <dbReference type="Proteomes" id="UP000017861"/>
    </source>
</evidence>
<feature type="coiled-coil region" evidence="1">
    <location>
        <begin position="281"/>
        <end position="325"/>
    </location>
</feature>
<evidence type="ECO:0000256" key="2">
    <source>
        <dbReference type="SAM" id="Phobius"/>
    </source>
</evidence>
<dbReference type="AlphaFoldDB" id="V5DNW8"/>
<name>V5DNW8_TRYCR</name>
<gene>
    <name evidence="3" type="ORF">TCDM_02135</name>
</gene>
<feature type="coiled-coil region" evidence="1">
    <location>
        <begin position="371"/>
        <end position="398"/>
    </location>
</feature>
<sequence length="576" mass="65444">MSRFDVILCFVPPGSGSKGNFLPEEHFRITLGDLVDSVDDVLSRATPRCILNAIAKCVHSAPAFSHQMNIIVGKEGSREILFGLLYDLAHHQNGDDAVPLQCMFFASDGASVVCEIVDEEEMGSVTEVMSAMRHIVLVALKFRCRTMTLVVVEQLSTSLIASMLGYAWCNVWLLLGGGIDVDRSVAVVREALSVRDAVRNFCYFPEEMISGIKDVEVMLRARAFLDGEAQRIAAPWQQYTERDETETGNGRLAVENATPRNQRAELQALLREREEYFAEQIELKEHELTQLRRALQHAEANEEKLTEAEVRITELESCLAEKEEELYMWKGNIDKNPLEASEETQQMEMYFHTGQEELCDRIESPKNEDIINALQRELSETQAKLREMQQQWEASREENLQNVMEFQEREREWQMELRRREKERETVVEECRRLRSVVTSQGSGLDVVKEAIEATRLLQEQELDELLKKLGPSPLQVHLQVIGVSHHVPGDTRTRRIARGCSRQPHCEGLFCPHESIIIFLFLLLLLLLLLFCLSAGVCVAFFGFVCASAGCVIRAVKRHFAGYTDAQRGRGRADI</sequence>
<dbReference type="EMBL" id="AYLP01000014">
    <property type="protein sequence ID" value="ESS69106.1"/>
    <property type="molecule type" value="Genomic_DNA"/>
</dbReference>
<keyword evidence="2" id="KW-0472">Membrane</keyword>
<dbReference type="VEuPathDB" id="TriTrypDB:TCDM_02135"/>
<comment type="caution">
    <text evidence="3">The sequence shown here is derived from an EMBL/GenBank/DDBJ whole genome shotgun (WGS) entry which is preliminary data.</text>
</comment>
<organism evidence="3 4">
    <name type="scientific">Trypanosoma cruzi Dm28c</name>
    <dbReference type="NCBI Taxonomy" id="1416333"/>
    <lineage>
        <taxon>Eukaryota</taxon>
        <taxon>Discoba</taxon>
        <taxon>Euglenozoa</taxon>
        <taxon>Kinetoplastea</taxon>
        <taxon>Metakinetoplastina</taxon>
        <taxon>Trypanosomatida</taxon>
        <taxon>Trypanosomatidae</taxon>
        <taxon>Trypanosoma</taxon>
        <taxon>Schizotrypanum</taxon>
    </lineage>
</organism>
<evidence type="ECO:0000256" key="1">
    <source>
        <dbReference type="SAM" id="Coils"/>
    </source>
</evidence>
<evidence type="ECO:0000313" key="3">
    <source>
        <dbReference type="EMBL" id="ESS69106.1"/>
    </source>
</evidence>
<proteinExistence type="predicted"/>
<dbReference type="Proteomes" id="UP000017861">
    <property type="component" value="Unassembled WGS sequence"/>
</dbReference>
<reference evidence="3 4" key="1">
    <citation type="journal article" date="2014" name="Genome Announc.">
        <title>Trypanosoma cruzi Clone Dm28c Draft Genome Sequence.</title>
        <authorList>
            <person name="Grisard E.C."/>
            <person name="Teixeira S.M."/>
            <person name="de Almeida L.G."/>
            <person name="Stoco P.H."/>
            <person name="Gerber A.L."/>
            <person name="Talavera-Lopez C."/>
            <person name="Lima O.C."/>
            <person name="Andersson B."/>
            <person name="de Vasconcelos A.T."/>
        </authorList>
    </citation>
    <scope>NUCLEOTIDE SEQUENCE [LARGE SCALE GENOMIC DNA]</scope>
    <source>
        <strain evidence="3 4">Dm28c</strain>
    </source>
</reference>